<gene>
    <name evidence="4" type="ORF">CC1G_03771</name>
</gene>
<dbReference type="RefSeq" id="XP_001828977.1">
    <property type="nucleotide sequence ID" value="XM_001828925.1"/>
</dbReference>
<evidence type="ECO:0000259" key="3">
    <source>
        <dbReference type="PROSITE" id="PS51468"/>
    </source>
</evidence>
<dbReference type="PANTHER" id="PTHR45737:SF6">
    <property type="entry name" value="VON WILLEBRAND FACTOR A DOMAIN-CONTAINING PROTEIN 5A"/>
    <property type="match status" value="1"/>
</dbReference>
<dbReference type="SMART" id="SM00327">
    <property type="entry name" value="VWA"/>
    <property type="match status" value="1"/>
</dbReference>
<evidence type="ECO:0000259" key="2">
    <source>
        <dbReference type="PROSITE" id="PS50234"/>
    </source>
</evidence>
<feature type="region of interest" description="Disordered" evidence="1">
    <location>
        <begin position="189"/>
        <end position="213"/>
    </location>
</feature>
<evidence type="ECO:0000313" key="4">
    <source>
        <dbReference type="EMBL" id="EAU92984.1"/>
    </source>
</evidence>
<organism evidence="4 5">
    <name type="scientific">Coprinopsis cinerea (strain Okayama-7 / 130 / ATCC MYA-4618 / FGSC 9003)</name>
    <name type="common">Inky cap fungus</name>
    <name type="synonym">Hormographiella aspergillata</name>
    <dbReference type="NCBI Taxonomy" id="240176"/>
    <lineage>
        <taxon>Eukaryota</taxon>
        <taxon>Fungi</taxon>
        <taxon>Dikarya</taxon>
        <taxon>Basidiomycota</taxon>
        <taxon>Agaricomycotina</taxon>
        <taxon>Agaricomycetes</taxon>
        <taxon>Agaricomycetidae</taxon>
        <taxon>Agaricales</taxon>
        <taxon>Agaricineae</taxon>
        <taxon>Psathyrellaceae</taxon>
        <taxon>Coprinopsis</taxon>
    </lineage>
</organism>
<feature type="region of interest" description="Disordered" evidence="1">
    <location>
        <begin position="708"/>
        <end position="731"/>
    </location>
</feature>
<feature type="compositionally biased region" description="Basic and acidic residues" evidence="1">
    <location>
        <begin position="775"/>
        <end position="786"/>
    </location>
</feature>
<dbReference type="InterPro" id="IPR013694">
    <property type="entry name" value="VIT"/>
</dbReference>
<dbReference type="EMBL" id="AACS02000001">
    <property type="protein sequence ID" value="EAU92984.1"/>
    <property type="molecule type" value="Genomic_DNA"/>
</dbReference>
<dbReference type="OrthoDB" id="1729737at2759"/>
<sequence length="885" mass="97431">MNYSGIVFATGTDTLGALPLEEVKVRIQIIDATAKVTLIQKFFNASAVSTGRAKYCFPVPASAAICAFQMITSDGRTLRGECKEKEQAREDFEAALAGGRTAGLLDYVTDDIGSFPPRTVIETRVVYVMTVYTGDYTDHIEFHLPKHVGQRYGIPPSDLQDAVQPSLAETRISITADIQMYGKIQRIVSPSHPDGITESPYSTPQGRPSRRRTTVRYRSPHYLDHDFVLGIHADGLDKPRCFAEVRRNPERGVPDTLAFQLTMVPRTKLPPIRSQEYIFIVDCSGSMEGPRIQTAKDSLVMMLQMIPSHNSIFNIFAFGNECKSWVAHSQNYSGKTLEEAIRYTESMQADLGGTEMRNALRVALSSCSKGLPTVVFLLTDGGCFDVDGCKQEVKGFVDGCTAPKRIFTLGIGESASSDLCESIARVGNGESFMVIDTSSVVQKCAKLFTAGRTPFVRDVVIDWGQTRPPSTISHLPHSGTIAGTGPVSLPEVQQVPHTIHSIHSGTRFTIFALVTLTNISVPRMVTLKGVLDDETRSPFQFGVEVQRTSLVDTDESKIPLIHTMAAWKLIQQIGDNQVRQDDYHRAVITQLGIEYQLATQCTSFIAVVGIHDGQAGRKLALSFSDKHPGLLSEPVHIEFQDVEDEEPVPSSFMEGMFEGIASASSALGGLVRTMFTLVPPSDIPTADGAPNVPPGSWPFHFEDASVDDLEDTRPASPPSSESDDSDRSSVRTFSTISSLNGFSSESDWSSMYSDMTEEEEAPSPQFETLSLPEDPVSKPEHREEPPKPVPAPVFDLIKTRNVDGSFTMNRNLEGILGTVLVEGGKQLDRHERAVWTTICCVAYLKKQLYDNPEVLEGYLEKTMEFLRSKQNVDIDRLLEYAMSLL</sequence>
<feature type="domain" description="VIT" evidence="3">
    <location>
        <begin position="4"/>
        <end position="134"/>
    </location>
</feature>
<comment type="caution">
    <text evidence="4">The sequence shown here is derived from an EMBL/GenBank/DDBJ whole genome shotgun (WGS) entry which is preliminary data.</text>
</comment>
<reference evidence="4 5" key="1">
    <citation type="journal article" date="2010" name="Proc. Natl. Acad. Sci. U.S.A.">
        <title>Insights into evolution of multicellular fungi from the assembled chromosomes of the mushroom Coprinopsis cinerea (Coprinus cinereus).</title>
        <authorList>
            <person name="Stajich J.E."/>
            <person name="Wilke S.K."/>
            <person name="Ahren D."/>
            <person name="Au C.H."/>
            <person name="Birren B.W."/>
            <person name="Borodovsky M."/>
            <person name="Burns C."/>
            <person name="Canback B."/>
            <person name="Casselton L.A."/>
            <person name="Cheng C.K."/>
            <person name="Deng J."/>
            <person name="Dietrich F.S."/>
            <person name="Fargo D.C."/>
            <person name="Farman M.L."/>
            <person name="Gathman A.C."/>
            <person name="Goldberg J."/>
            <person name="Guigo R."/>
            <person name="Hoegger P.J."/>
            <person name="Hooker J.B."/>
            <person name="Huggins A."/>
            <person name="James T.Y."/>
            <person name="Kamada T."/>
            <person name="Kilaru S."/>
            <person name="Kodira C."/>
            <person name="Kues U."/>
            <person name="Kupfer D."/>
            <person name="Kwan H.S."/>
            <person name="Lomsadze A."/>
            <person name="Li W."/>
            <person name="Lilly W.W."/>
            <person name="Ma L.J."/>
            <person name="Mackey A.J."/>
            <person name="Manning G."/>
            <person name="Martin F."/>
            <person name="Muraguchi H."/>
            <person name="Natvig D.O."/>
            <person name="Palmerini H."/>
            <person name="Ramesh M.A."/>
            <person name="Rehmeyer C.J."/>
            <person name="Roe B.A."/>
            <person name="Shenoy N."/>
            <person name="Stanke M."/>
            <person name="Ter-Hovhannisyan V."/>
            <person name="Tunlid A."/>
            <person name="Velagapudi R."/>
            <person name="Vision T.J."/>
            <person name="Zeng Q."/>
            <person name="Zolan M.E."/>
            <person name="Pukkila P.J."/>
        </authorList>
    </citation>
    <scope>NUCLEOTIDE SEQUENCE [LARGE SCALE GENOMIC DNA]</scope>
    <source>
        <strain evidence="5">Okayama-7 / 130 / ATCC MYA-4618 / FGSC 9003</strain>
    </source>
</reference>
<feature type="domain" description="VWFA" evidence="2">
    <location>
        <begin position="276"/>
        <end position="459"/>
    </location>
</feature>
<dbReference type="STRING" id="240176.A8N264"/>
<dbReference type="InterPro" id="IPR002035">
    <property type="entry name" value="VWF_A"/>
</dbReference>
<dbReference type="OMA" id="RTADMPE"/>
<dbReference type="PANTHER" id="PTHR45737">
    <property type="entry name" value="VON WILLEBRAND FACTOR A DOMAIN-CONTAINING PROTEIN 5A"/>
    <property type="match status" value="1"/>
</dbReference>
<name>A8N264_COPC7</name>
<dbReference type="Proteomes" id="UP000001861">
    <property type="component" value="Unassembled WGS sequence"/>
</dbReference>
<dbReference type="Pfam" id="PF13768">
    <property type="entry name" value="VWA_3"/>
    <property type="match status" value="1"/>
</dbReference>
<protein>
    <submittedName>
        <fullName evidence="4">von Willebrand domain-containing protein</fullName>
    </submittedName>
</protein>
<dbReference type="eggNOG" id="ENOG502QRPK">
    <property type="taxonomic scope" value="Eukaryota"/>
</dbReference>
<accession>A8N264</accession>
<proteinExistence type="predicted"/>
<dbReference type="AlphaFoldDB" id="A8N264"/>
<dbReference type="GeneID" id="6005403"/>
<dbReference type="SMART" id="SM00609">
    <property type="entry name" value="VIT"/>
    <property type="match status" value="1"/>
</dbReference>
<feature type="region of interest" description="Disordered" evidence="1">
    <location>
        <begin position="748"/>
        <end position="791"/>
    </location>
</feature>
<dbReference type="VEuPathDB" id="FungiDB:CC1G_03771"/>
<dbReference type="Pfam" id="PF08487">
    <property type="entry name" value="VIT"/>
    <property type="match status" value="1"/>
</dbReference>
<keyword evidence="5" id="KW-1185">Reference proteome</keyword>
<dbReference type="InParanoid" id="A8N264"/>
<dbReference type="Gene3D" id="3.40.50.410">
    <property type="entry name" value="von Willebrand factor, type A domain"/>
    <property type="match status" value="1"/>
</dbReference>
<evidence type="ECO:0000256" key="1">
    <source>
        <dbReference type="SAM" id="MobiDB-lite"/>
    </source>
</evidence>
<dbReference type="SUPFAM" id="SSF53300">
    <property type="entry name" value="vWA-like"/>
    <property type="match status" value="1"/>
</dbReference>
<dbReference type="KEGG" id="cci:CC1G_03771"/>
<dbReference type="PROSITE" id="PS51468">
    <property type="entry name" value="VIT"/>
    <property type="match status" value="1"/>
</dbReference>
<dbReference type="PROSITE" id="PS50234">
    <property type="entry name" value="VWFA"/>
    <property type="match status" value="1"/>
</dbReference>
<evidence type="ECO:0000313" key="5">
    <source>
        <dbReference type="Proteomes" id="UP000001861"/>
    </source>
</evidence>
<dbReference type="InterPro" id="IPR036465">
    <property type="entry name" value="vWFA_dom_sf"/>
</dbReference>